<name>A0A317T8F5_9CHLB</name>
<dbReference type="SUPFAM" id="SSF54001">
    <property type="entry name" value="Cysteine proteinases"/>
    <property type="match status" value="1"/>
</dbReference>
<evidence type="ECO:0000313" key="1">
    <source>
        <dbReference type="EMBL" id="PWW82942.1"/>
    </source>
</evidence>
<comment type="caution">
    <text evidence="1">The sequence shown here is derived from an EMBL/GenBank/DDBJ whole genome shotgun (WGS) entry which is preliminary data.</text>
</comment>
<accession>A0A317T8F5</accession>
<evidence type="ECO:0008006" key="3">
    <source>
        <dbReference type="Google" id="ProtNLM"/>
    </source>
</evidence>
<dbReference type="EMBL" id="PDNZ01000002">
    <property type="protein sequence ID" value="PWW82942.1"/>
    <property type="molecule type" value="Genomic_DNA"/>
</dbReference>
<proteinExistence type="predicted"/>
<evidence type="ECO:0000313" key="2">
    <source>
        <dbReference type="Proteomes" id="UP000246278"/>
    </source>
</evidence>
<dbReference type="AlphaFoldDB" id="A0A317T8F5"/>
<sequence length="218" mass="24360">MVNGKFTCRRRSSWLLLLTLIVMFFLPLQTATDELDRLKGNMPGGCIESLAGILDEGDIIFRYGNGVWSPVFRNVSLTEKRFSHAGVIIVEKGRFWVVHASAHEMNGVGYVSKVSLEQFLAVSSDYAVYRFGKEKNVRWRIAENAKSYIGRPFDSSFNIADRNRVYCTELVMHSVNDAVGYNAISPTVVNGVSLVAPDDCYEGRGFFAVADKRLSGKL</sequence>
<organism evidence="1 2">
    <name type="scientific">Prosthecochloris marina</name>
    <dbReference type="NCBI Taxonomy" id="2017681"/>
    <lineage>
        <taxon>Bacteria</taxon>
        <taxon>Pseudomonadati</taxon>
        <taxon>Chlorobiota</taxon>
        <taxon>Chlorobiia</taxon>
        <taxon>Chlorobiales</taxon>
        <taxon>Chlorobiaceae</taxon>
        <taxon>Prosthecochloris</taxon>
    </lineage>
</organism>
<dbReference type="Pfam" id="PF05708">
    <property type="entry name" value="Peptidase_C92"/>
    <property type="match status" value="1"/>
</dbReference>
<dbReference type="RefSeq" id="WP_110022657.1">
    <property type="nucleotide sequence ID" value="NZ_PDNZ01000002.1"/>
</dbReference>
<protein>
    <recommendedName>
        <fullName evidence="3">Permuted papain-like amidase YaeF/Yiix C92 family enzyme</fullName>
    </recommendedName>
</protein>
<keyword evidence="2" id="KW-1185">Reference proteome</keyword>
<dbReference type="Proteomes" id="UP000246278">
    <property type="component" value="Unassembled WGS sequence"/>
</dbReference>
<dbReference type="InterPro" id="IPR024453">
    <property type="entry name" value="Peptidase_C92"/>
</dbReference>
<gene>
    <name evidence="1" type="ORF">CR164_04215</name>
</gene>
<dbReference type="Gene3D" id="3.90.1720.10">
    <property type="entry name" value="endopeptidase domain like (from Nostoc punctiforme)"/>
    <property type="match status" value="1"/>
</dbReference>
<dbReference type="InterPro" id="IPR038765">
    <property type="entry name" value="Papain-like_cys_pep_sf"/>
</dbReference>
<reference evidence="2" key="1">
    <citation type="submission" date="2017-10" db="EMBL/GenBank/DDBJ databases">
        <authorList>
            <person name="Gaisin V.A."/>
            <person name="Rysina M.S."/>
            <person name="Grouzdev D.S."/>
        </authorList>
    </citation>
    <scope>NUCLEOTIDE SEQUENCE [LARGE SCALE GENOMIC DNA]</scope>
    <source>
        <strain evidence="2">V1</strain>
    </source>
</reference>
<dbReference type="OrthoDB" id="1148539at2"/>